<dbReference type="GeneID" id="111101115"/>
<keyword evidence="2" id="KW-1185">Reference proteome</keyword>
<feature type="region of interest" description="Disordered" evidence="1">
    <location>
        <begin position="400"/>
        <end position="446"/>
    </location>
</feature>
<feature type="region of interest" description="Disordered" evidence="1">
    <location>
        <begin position="174"/>
        <end position="205"/>
    </location>
</feature>
<evidence type="ECO:0000313" key="5">
    <source>
        <dbReference type="RefSeq" id="XP_022289906.1"/>
    </source>
</evidence>
<dbReference type="KEGG" id="cvn:111101115"/>
<accession>A0A8B8AGM0</accession>
<dbReference type="OrthoDB" id="6148903at2759"/>
<feature type="compositionally biased region" description="Polar residues" evidence="1">
    <location>
        <begin position="182"/>
        <end position="192"/>
    </location>
</feature>
<dbReference type="RefSeq" id="XP_022289134.1">
    <property type="nucleotide sequence ID" value="XM_022433426.1"/>
</dbReference>
<evidence type="ECO:0000256" key="1">
    <source>
        <dbReference type="SAM" id="MobiDB-lite"/>
    </source>
</evidence>
<evidence type="ECO:0000313" key="3">
    <source>
        <dbReference type="RefSeq" id="XP_022289133.1"/>
    </source>
</evidence>
<dbReference type="AlphaFoldDB" id="A0A8B8AGM0"/>
<dbReference type="RefSeq" id="XP_022289133.1">
    <property type="nucleotide sequence ID" value="XM_022433425.1"/>
</dbReference>
<dbReference type="Proteomes" id="UP000694844">
    <property type="component" value="Chromosome 6"/>
</dbReference>
<feature type="compositionally biased region" description="Polar residues" evidence="1">
    <location>
        <begin position="18"/>
        <end position="27"/>
    </location>
</feature>
<gene>
    <name evidence="3 4" type="primary">LOC111101115</name>
    <name evidence="5 6" type="synonym">LOC111101631</name>
</gene>
<reference evidence="3 4" key="1">
    <citation type="submission" date="2025-04" db="UniProtKB">
        <authorList>
            <consortium name="RefSeq"/>
        </authorList>
    </citation>
    <scope>IDENTIFICATION</scope>
    <source>
        <tissue evidence="3 4">Whole sample</tissue>
    </source>
</reference>
<dbReference type="RefSeq" id="XP_022289907.1">
    <property type="nucleotide sequence ID" value="XM_022434199.1"/>
</dbReference>
<evidence type="ECO:0000313" key="4">
    <source>
        <dbReference type="RefSeq" id="XP_022289134.1"/>
    </source>
</evidence>
<organism evidence="2 4">
    <name type="scientific">Crassostrea virginica</name>
    <name type="common">Eastern oyster</name>
    <dbReference type="NCBI Taxonomy" id="6565"/>
    <lineage>
        <taxon>Eukaryota</taxon>
        <taxon>Metazoa</taxon>
        <taxon>Spiralia</taxon>
        <taxon>Lophotrochozoa</taxon>
        <taxon>Mollusca</taxon>
        <taxon>Bivalvia</taxon>
        <taxon>Autobranchia</taxon>
        <taxon>Pteriomorphia</taxon>
        <taxon>Ostreida</taxon>
        <taxon>Ostreoidea</taxon>
        <taxon>Ostreidae</taxon>
        <taxon>Crassostrea</taxon>
    </lineage>
</organism>
<proteinExistence type="predicted"/>
<protein>
    <submittedName>
        <fullName evidence="3 4">Uncharacterized protein LOC111101115</fullName>
    </submittedName>
    <submittedName>
        <fullName evidence="5 6">Uncharacterized protein LOC111101631</fullName>
    </submittedName>
</protein>
<feature type="region of interest" description="Disordered" evidence="1">
    <location>
        <begin position="1"/>
        <end position="27"/>
    </location>
</feature>
<evidence type="ECO:0000313" key="2">
    <source>
        <dbReference type="Proteomes" id="UP000694844"/>
    </source>
</evidence>
<sequence>MSTAIDKLKVKGAPAPRNTPTSSPVMATSRANRPVITSTILTLDKSYEIILKQTSRHSLELAAAGMSAAARRMEYLSRVQHANFGISTMDSPFIVCEDSVIEEKPYFVLCGQPVNGVSAKSLEKYLSENRTGNFKTSPHEMYRVRHGVKTAKARSEPPFLVSRSKRAKSDLLDYSSHRSEHNNNTNLSSAVSSRKPLSETNSNAVPVELTTKSLKCFSEPEKAQPKSADYMAFRPIKSSKILMTRHEMTEKIVRDHETGKALLTCIHVNNHIPGNARNHEMDENSIQSQSKAFSQNGLRAFNNPYRSLKHRENVIMRDRKTDLKTVRKITKLPTDIPMIQSGKQIDLPKNILRVPNPCSDTFLLQMLLTANNPKTPHLPSPKAARVSTGKYSDIALQRDLDDYSQVRTPSVPPKSPAGNLRSPEQRPPSHQEEDDSLDADDNDEIQ</sequence>
<feature type="compositionally biased region" description="Acidic residues" evidence="1">
    <location>
        <begin position="432"/>
        <end position="446"/>
    </location>
</feature>
<dbReference type="KEGG" id="cvn:111101631"/>
<evidence type="ECO:0000313" key="6">
    <source>
        <dbReference type="RefSeq" id="XP_022289907.1"/>
    </source>
</evidence>
<dbReference type="RefSeq" id="XP_022289906.1">
    <property type="nucleotide sequence ID" value="XM_022434198.1"/>
</dbReference>
<name>A0A8B8AGM0_CRAVI</name>